<keyword evidence="5" id="KW-1185">Reference proteome</keyword>
<proteinExistence type="inferred from homology"/>
<comment type="caution">
    <text evidence="4">The sequence shown here is derived from an EMBL/GenBank/DDBJ whole genome shotgun (WGS) entry which is preliminary data.</text>
</comment>
<gene>
    <name evidence="4" type="ORF">P9H32_14370</name>
</gene>
<dbReference type="Pfam" id="PF00884">
    <property type="entry name" value="Sulfatase"/>
    <property type="match status" value="1"/>
</dbReference>
<dbReference type="EMBL" id="JARVCO010000012">
    <property type="protein sequence ID" value="MDZ8119811.1"/>
    <property type="molecule type" value="Genomic_DNA"/>
</dbReference>
<evidence type="ECO:0000259" key="3">
    <source>
        <dbReference type="Pfam" id="PF00884"/>
    </source>
</evidence>
<name>A0ABU5N051_9BACT</name>
<evidence type="ECO:0000256" key="1">
    <source>
        <dbReference type="ARBA" id="ARBA00008779"/>
    </source>
</evidence>
<keyword evidence="2" id="KW-0378">Hydrolase</keyword>
<dbReference type="InterPro" id="IPR017850">
    <property type="entry name" value="Alkaline_phosphatase_core_sf"/>
</dbReference>
<dbReference type="InterPro" id="IPR000917">
    <property type="entry name" value="Sulfatase_N"/>
</dbReference>
<dbReference type="Gene3D" id="3.40.720.10">
    <property type="entry name" value="Alkaline Phosphatase, subunit A"/>
    <property type="match status" value="1"/>
</dbReference>
<sequence>MKRILLGLLAAGAVSVSARLDKPNVVVVFADDISAREIPFYGSSVWSDTKGRDTQDIAYRAKTPVLDKLAEEGVWIKTAWAATVCSPSRAMMMTGRYANLHKWWHNGDLGGIVKNGKKTDWVVPLYVSSPLLIGHVAQKAGYATQWTGKTQMKKCDHRMFGFDEGVFTPGSYLFPKNPYTDFVLTTVKGKKKTQVNEDTGVELSHYAQTSWYWKPSVALMNHPSVPPATAEQNCTYWPVSEEDRKNYGVNTYGPDVELDFIFDFMERKHEEDEPFFVYHTTHLGHDGFDWLHPESGNKWPGTPVIKWDGKKYIRTEPNVTGDHGKYDTHGTVTEPGMHSHVEYIDFQIWQYLKKFEELGIADNTVLIFCADNGTSGYGKASPDRQKGCHVPFMVYAPGADFTKKGEQDILVNIADVLPTLADIMGYELPADYQIHGKSLWPYLTTDQKEHREWIYAYRGGMQLIRGRKVMKDGYGKWWDVGRLPDDLISFRKINDWEKVSAAHRAERDKLKNILPEFNNHDAEPDFVIE</sequence>
<dbReference type="Proteomes" id="UP001290861">
    <property type="component" value="Unassembled WGS sequence"/>
</dbReference>
<reference evidence="4 5" key="1">
    <citation type="journal article" date="2024" name="Appl. Environ. Microbiol.">
        <title>Pontiella agarivorans sp. nov., a novel marine anaerobic bacterium capable of degrading macroalgal polysaccharides and fixing nitrogen.</title>
        <authorList>
            <person name="Liu N."/>
            <person name="Kivenson V."/>
            <person name="Peng X."/>
            <person name="Cui Z."/>
            <person name="Lankiewicz T.S."/>
            <person name="Gosselin K.M."/>
            <person name="English C.J."/>
            <person name="Blair E.M."/>
            <person name="O'Malley M.A."/>
            <person name="Valentine D.L."/>
        </authorList>
    </citation>
    <scope>NUCLEOTIDE SEQUENCE [LARGE SCALE GENOMIC DNA]</scope>
    <source>
        <strain evidence="4 5">NLcol2</strain>
    </source>
</reference>
<evidence type="ECO:0000313" key="4">
    <source>
        <dbReference type="EMBL" id="MDZ8119811.1"/>
    </source>
</evidence>
<dbReference type="InterPro" id="IPR050738">
    <property type="entry name" value="Sulfatase"/>
</dbReference>
<comment type="similarity">
    <text evidence="1">Belongs to the sulfatase family.</text>
</comment>
<dbReference type="PANTHER" id="PTHR42693">
    <property type="entry name" value="ARYLSULFATASE FAMILY MEMBER"/>
    <property type="match status" value="1"/>
</dbReference>
<organism evidence="4 5">
    <name type="scientific">Pontiella agarivorans</name>
    <dbReference type="NCBI Taxonomy" id="3038953"/>
    <lineage>
        <taxon>Bacteria</taxon>
        <taxon>Pseudomonadati</taxon>
        <taxon>Kiritimatiellota</taxon>
        <taxon>Kiritimatiellia</taxon>
        <taxon>Kiritimatiellales</taxon>
        <taxon>Pontiellaceae</taxon>
        <taxon>Pontiella</taxon>
    </lineage>
</organism>
<evidence type="ECO:0000256" key="2">
    <source>
        <dbReference type="ARBA" id="ARBA00022801"/>
    </source>
</evidence>
<evidence type="ECO:0000313" key="5">
    <source>
        <dbReference type="Proteomes" id="UP001290861"/>
    </source>
</evidence>
<dbReference type="SUPFAM" id="SSF53649">
    <property type="entry name" value="Alkaline phosphatase-like"/>
    <property type="match status" value="1"/>
</dbReference>
<accession>A0ABU5N051</accession>
<dbReference type="PANTHER" id="PTHR42693:SF53">
    <property type="entry name" value="ENDO-4-O-SULFATASE"/>
    <property type="match status" value="1"/>
</dbReference>
<protein>
    <submittedName>
        <fullName evidence="4">Sulfatase-like hydrolase/transferase</fullName>
    </submittedName>
</protein>
<feature type="domain" description="Sulfatase N-terminal" evidence="3">
    <location>
        <begin position="23"/>
        <end position="426"/>
    </location>
</feature>